<dbReference type="EMBL" id="JACXVP010000007">
    <property type="protein sequence ID" value="KAG5596984.1"/>
    <property type="molecule type" value="Genomic_DNA"/>
</dbReference>
<dbReference type="Proteomes" id="UP000824120">
    <property type="component" value="Chromosome 7"/>
</dbReference>
<protein>
    <submittedName>
        <fullName evidence="1">Uncharacterized protein</fullName>
    </submittedName>
</protein>
<keyword evidence="2" id="KW-1185">Reference proteome</keyword>
<dbReference type="OrthoDB" id="1302471at2759"/>
<accession>A0A9J5YBQ4</accession>
<dbReference type="InterPro" id="IPR040256">
    <property type="entry name" value="At4g02000-like"/>
</dbReference>
<reference evidence="1 2" key="1">
    <citation type="submission" date="2020-09" db="EMBL/GenBank/DDBJ databases">
        <title>De no assembly of potato wild relative species, Solanum commersonii.</title>
        <authorList>
            <person name="Cho K."/>
        </authorList>
    </citation>
    <scope>NUCLEOTIDE SEQUENCE [LARGE SCALE GENOMIC DNA]</scope>
    <source>
        <strain evidence="1">LZ3.2</strain>
        <tissue evidence="1">Leaf</tissue>
    </source>
</reference>
<evidence type="ECO:0000313" key="1">
    <source>
        <dbReference type="EMBL" id="KAG5596984.1"/>
    </source>
</evidence>
<sequence length="137" mass="15162">MERSTNVGFFHGQLDIILQGGNDISFDLFAKKSLLTIASAVGKPIAIDKATQIKSRPSTTRVKVILYLMEKFPNRIRLQFVDGKSSKLIEKNRAHSMDVVTSNICVQTTTENKGRTPRVGVDAPRVGSGKKIMDSRQ</sequence>
<organism evidence="1 2">
    <name type="scientific">Solanum commersonii</name>
    <name type="common">Commerson's wild potato</name>
    <name type="synonym">Commerson's nightshade</name>
    <dbReference type="NCBI Taxonomy" id="4109"/>
    <lineage>
        <taxon>Eukaryota</taxon>
        <taxon>Viridiplantae</taxon>
        <taxon>Streptophyta</taxon>
        <taxon>Embryophyta</taxon>
        <taxon>Tracheophyta</taxon>
        <taxon>Spermatophyta</taxon>
        <taxon>Magnoliopsida</taxon>
        <taxon>eudicotyledons</taxon>
        <taxon>Gunneridae</taxon>
        <taxon>Pentapetalae</taxon>
        <taxon>asterids</taxon>
        <taxon>lamiids</taxon>
        <taxon>Solanales</taxon>
        <taxon>Solanaceae</taxon>
        <taxon>Solanoideae</taxon>
        <taxon>Solaneae</taxon>
        <taxon>Solanum</taxon>
    </lineage>
</organism>
<comment type="caution">
    <text evidence="1">The sequence shown here is derived from an EMBL/GenBank/DDBJ whole genome shotgun (WGS) entry which is preliminary data.</text>
</comment>
<dbReference type="PANTHER" id="PTHR31286:SF104">
    <property type="entry name" value="PEROXIDASE"/>
    <property type="match status" value="1"/>
</dbReference>
<proteinExistence type="predicted"/>
<gene>
    <name evidence="1" type="ORF">H5410_038216</name>
</gene>
<name>A0A9J5YBQ4_SOLCO</name>
<dbReference type="AlphaFoldDB" id="A0A9J5YBQ4"/>
<evidence type="ECO:0000313" key="2">
    <source>
        <dbReference type="Proteomes" id="UP000824120"/>
    </source>
</evidence>
<dbReference type="PANTHER" id="PTHR31286">
    <property type="entry name" value="GLYCINE-RICH CELL WALL STRUCTURAL PROTEIN 1.8-LIKE"/>
    <property type="match status" value="1"/>
</dbReference>